<gene>
    <name evidence="2" type="ORF">XENOCAPTIV_027848</name>
</gene>
<evidence type="ECO:0000256" key="1">
    <source>
        <dbReference type="SAM" id="MobiDB-lite"/>
    </source>
</evidence>
<reference evidence="2 3" key="1">
    <citation type="submission" date="2021-06" db="EMBL/GenBank/DDBJ databases">
        <authorList>
            <person name="Palmer J.M."/>
        </authorList>
    </citation>
    <scope>NUCLEOTIDE SEQUENCE [LARGE SCALE GENOMIC DNA]</scope>
    <source>
        <strain evidence="2 3">XC_2019</strain>
        <tissue evidence="2">Muscle</tissue>
    </source>
</reference>
<comment type="caution">
    <text evidence="2">The sequence shown here is derived from an EMBL/GenBank/DDBJ whole genome shotgun (WGS) entry which is preliminary data.</text>
</comment>
<evidence type="ECO:0000313" key="3">
    <source>
        <dbReference type="Proteomes" id="UP001434883"/>
    </source>
</evidence>
<protein>
    <submittedName>
        <fullName evidence="2">Uncharacterized protein</fullName>
    </submittedName>
</protein>
<organism evidence="2 3">
    <name type="scientific">Xenoophorus captivus</name>
    <dbReference type="NCBI Taxonomy" id="1517983"/>
    <lineage>
        <taxon>Eukaryota</taxon>
        <taxon>Metazoa</taxon>
        <taxon>Chordata</taxon>
        <taxon>Craniata</taxon>
        <taxon>Vertebrata</taxon>
        <taxon>Euteleostomi</taxon>
        <taxon>Actinopterygii</taxon>
        <taxon>Neopterygii</taxon>
        <taxon>Teleostei</taxon>
        <taxon>Neoteleostei</taxon>
        <taxon>Acanthomorphata</taxon>
        <taxon>Ovalentaria</taxon>
        <taxon>Atherinomorphae</taxon>
        <taxon>Cyprinodontiformes</taxon>
        <taxon>Goodeidae</taxon>
        <taxon>Xenoophorus</taxon>
    </lineage>
</organism>
<feature type="compositionally biased region" description="Polar residues" evidence="1">
    <location>
        <begin position="33"/>
        <end position="42"/>
    </location>
</feature>
<name>A0ABV0RSE1_9TELE</name>
<dbReference type="EMBL" id="JAHRIN010058824">
    <property type="protein sequence ID" value="MEQ2211170.1"/>
    <property type="molecule type" value="Genomic_DNA"/>
</dbReference>
<sequence length="86" mass="8950">MNVKQAYKAFAAVPRSLAVLEPPQEGGGEGLTSKVSPRPSLSSDRREYMSLAAVPRFSRTSVELQVSAASMAGAALVGVWAAVCLA</sequence>
<dbReference type="Proteomes" id="UP001434883">
    <property type="component" value="Unassembled WGS sequence"/>
</dbReference>
<evidence type="ECO:0000313" key="2">
    <source>
        <dbReference type="EMBL" id="MEQ2211170.1"/>
    </source>
</evidence>
<accession>A0ABV0RSE1</accession>
<proteinExistence type="predicted"/>
<keyword evidence="3" id="KW-1185">Reference proteome</keyword>
<feature type="region of interest" description="Disordered" evidence="1">
    <location>
        <begin position="21"/>
        <end position="43"/>
    </location>
</feature>